<dbReference type="Proteomes" id="UP000019384">
    <property type="component" value="Unassembled WGS sequence"/>
</dbReference>
<protein>
    <recommendedName>
        <fullName evidence="4">Large ribosomal subunit protein uL4m</fullName>
    </recommendedName>
</protein>
<evidence type="ECO:0000256" key="6">
    <source>
        <dbReference type="SAM" id="MobiDB-lite"/>
    </source>
</evidence>
<evidence type="ECO:0000313" key="8">
    <source>
        <dbReference type="Proteomes" id="UP000019384"/>
    </source>
</evidence>
<dbReference type="GO" id="GO:0003735">
    <property type="term" value="F:structural constituent of ribosome"/>
    <property type="evidence" value="ECO:0007669"/>
    <property type="project" value="EnsemblFungi"/>
</dbReference>
<dbReference type="GO" id="GO:0006412">
    <property type="term" value="P:translation"/>
    <property type="evidence" value="ECO:0007669"/>
    <property type="project" value="InterPro"/>
</dbReference>
<accession>W6MGS9</accession>
<dbReference type="PANTHER" id="PTHR10746:SF6">
    <property type="entry name" value="LARGE RIBOSOMAL SUBUNIT PROTEIN UL4M"/>
    <property type="match status" value="1"/>
</dbReference>
<dbReference type="GeneID" id="34518206"/>
<keyword evidence="2" id="KW-0689">Ribosomal protein</keyword>
<evidence type="ECO:0000256" key="4">
    <source>
        <dbReference type="ARBA" id="ARBA00040565"/>
    </source>
</evidence>
<keyword evidence="8" id="KW-1185">Reference proteome</keyword>
<dbReference type="PANTHER" id="PTHR10746">
    <property type="entry name" value="50S RIBOSOMAL PROTEIN L4"/>
    <property type="match status" value="1"/>
</dbReference>
<evidence type="ECO:0000256" key="2">
    <source>
        <dbReference type="ARBA" id="ARBA00022980"/>
    </source>
</evidence>
<dbReference type="OrthoDB" id="275876at2759"/>
<keyword evidence="5" id="KW-0175">Coiled coil</keyword>
<dbReference type="Gene3D" id="3.40.1370.10">
    <property type="match status" value="1"/>
</dbReference>
<dbReference type="SUPFAM" id="SSF52166">
    <property type="entry name" value="Ribosomal protein L4"/>
    <property type="match status" value="1"/>
</dbReference>
<dbReference type="HOGENOM" id="CLU_041575_4_2_1"/>
<dbReference type="InterPro" id="IPR013005">
    <property type="entry name" value="Ribosomal_uL4-like"/>
</dbReference>
<sequence length="275" mass="30624">MLARSTVQSVYRVLVQRASYATASTTTSAPTTHILKHAAQPPKWVLTTLRSFPSLEPHSVIPVHAKFLNSRLRRDLLWKAVIMELDNRRVGASNPMGRSERGFSRRKLAPQKGSGRARVGDANSPIRHNGSVAHARSAPNDFSTKLPYNVYASAYRIALSDFYRNGNLFVIGRSKDVEAPRLATDSFSLDIVTTQKQALLQFIAANQLQNLNLLFVADNLEEVTNLTEAAKELNQKVKILSKEEVEVKDLLRARRVFMDASSLKYFASEFAAGLV</sequence>
<feature type="region of interest" description="Disordered" evidence="6">
    <location>
        <begin position="93"/>
        <end position="134"/>
    </location>
</feature>
<reference evidence="7" key="1">
    <citation type="submission" date="2013-12" db="EMBL/GenBank/DDBJ databases">
        <authorList>
            <person name="Genoscope - CEA"/>
        </authorList>
    </citation>
    <scope>NUCLEOTIDE SEQUENCE</scope>
    <source>
        <strain evidence="7">CBS 1993</strain>
    </source>
</reference>
<reference evidence="7" key="2">
    <citation type="submission" date="2014-02" db="EMBL/GenBank/DDBJ databases">
        <title>Complete DNA sequence of /Kuraishia capsulata/ illustrates novel genomic features among budding yeasts (/Saccharomycotina/).</title>
        <authorList>
            <person name="Morales L."/>
            <person name="Noel B."/>
            <person name="Porcel B."/>
            <person name="Marcet-Houben M."/>
            <person name="Hullo M-F."/>
            <person name="Sacerdot C."/>
            <person name="Tekaia F."/>
            <person name="Leh-Louis V."/>
            <person name="Despons L."/>
            <person name="Khanna V."/>
            <person name="Aury J-M."/>
            <person name="Barbe V."/>
            <person name="Couloux A."/>
            <person name="Labadie K."/>
            <person name="Pelletier E."/>
            <person name="Souciet J-L."/>
            <person name="Boekhout T."/>
            <person name="Gabaldon T."/>
            <person name="Wincker P."/>
            <person name="Dujon B."/>
        </authorList>
    </citation>
    <scope>NUCLEOTIDE SEQUENCE</scope>
    <source>
        <strain evidence="7">CBS 1993</strain>
    </source>
</reference>
<evidence type="ECO:0000256" key="3">
    <source>
        <dbReference type="ARBA" id="ARBA00023274"/>
    </source>
</evidence>
<organism evidence="7 8">
    <name type="scientific">Kuraishia capsulata CBS 1993</name>
    <dbReference type="NCBI Taxonomy" id="1382522"/>
    <lineage>
        <taxon>Eukaryota</taxon>
        <taxon>Fungi</taxon>
        <taxon>Dikarya</taxon>
        <taxon>Ascomycota</taxon>
        <taxon>Saccharomycotina</taxon>
        <taxon>Pichiomycetes</taxon>
        <taxon>Pichiales</taxon>
        <taxon>Pichiaceae</taxon>
        <taxon>Kuraishia</taxon>
    </lineage>
</organism>
<proteinExistence type="inferred from homology"/>
<dbReference type="EMBL" id="HG793125">
    <property type="protein sequence ID" value="CDK24803.1"/>
    <property type="molecule type" value="Genomic_DNA"/>
</dbReference>
<dbReference type="AlphaFoldDB" id="W6MGS9"/>
<dbReference type="RefSeq" id="XP_022456818.1">
    <property type="nucleotide sequence ID" value="XM_022605339.1"/>
</dbReference>
<gene>
    <name evidence="7" type="ORF">KUCA_T00000770001</name>
</gene>
<dbReference type="GO" id="GO:0005762">
    <property type="term" value="C:mitochondrial large ribosomal subunit"/>
    <property type="evidence" value="ECO:0007669"/>
    <property type="project" value="EnsemblFungi"/>
</dbReference>
<dbReference type="STRING" id="1382522.W6MGS9"/>
<feature type="coiled-coil region" evidence="5">
    <location>
        <begin position="216"/>
        <end position="250"/>
    </location>
</feature>
<evidence type="ECO:0000256" key="5">
    <source>
        <dbReference type="SAM" id="Coils"/>
    </source>
</evidence>
<name>W6MGS9_9ASCO</name>
<dbReference type="InterPro" id="IPR023574">
    <property type="entry name" value="Ribosomal_uL4_dom_sf"/>
</dbReference>
<evidence type="ECO:0000313" key="7">
    <source>
        <dbReference type="EMBL" id="CDK24803.1"/>
    </source>
</evidence>
<comment type="similarity">
    <text evidence="1">Belongs to the universal ribosomal protein uL4 family.</text>
</comment>
<keyword evidence="3" id="KW-0687">Ribonucleoprotein</keyword>
<dbReference type="InterPro" id="IPR002136">
    <property type="entry name" value="Ribosomal_uL4"/>
</dbReference>
<evidence type="ECO:0000256" key="1">
    <source>
        <dbReference type="ARBA" id="ARBA00010528"/>
    </source>
</evidence>
<dbReference type="Pfam" id="PF00573">
    <property type="entry name" value="Ribosomal_L4"/>
    <property type="match status" value="1"/>
</dbReference>